<dbReference type="EMBL" id="QAOQ01000004">
    <property type="protein sequence ID" value="PTQ96889.1"/>
    <property type="molecule type" value="Genomic_DNA"/>
</dbReference>
<gene>
    <name evidence="2" type="ORF">C8P68_104382</name>
</gene>
<evidence type="ECO:0000313" key="2">
    <source>
        <dbReference type="EMBL" id="PTQ96889.1"/>
    </source>
</evidence>
<evidence type="ECO:0008006" key="4">
    <source>
        <dbReference type="Google" id="ProtNLM"/>
    </source>
</evidence>
<dbReference type="AlphaFoldDB" id="A0A2T5JA51"/>
<dbReference type="Proteomes" id="UP000244168">
    <property type="component" value="Unassembled WGS sequence"/>
</dbReference>
<keyword evidence="1" id="KW-0732">Signal</keyword>
<feature type="chain" id="PRO_5015753895" description="Lipoprotein" evidence="1">
    <location>
        <begin position="24"/>
        <end position="141"/>
    </location>
</feature>
<protein>
    <recommendedName>
        <fullName evidence="4">Lipoprotein</fullName>
    </recommendedName>
</protein>
<sequence length="141" mass="15915">MMKFYLFIATCFAAASIIACNSAGGNKEQEKKQQDVILQLHDKMMDKDELVLTNKSKLDTLLKKYPNDAVKTGKVNGLIKQIDAADDAMQNWMHKFNPDYTGKSHQEVMEYLHSQQRQIATIDSLLDVAADASTKFLTEVK</sequence>
<organism evidence="2 3">
    <name type="scientific">Mucilaginibacter yixingensis</name>
    <dbReference type="NCBI Taxonomy" id="1295612"/>
    <lineage>
        <taxon>Bacteria</taxon>
        <taxon>Pseudomonadati</taxon>
        <taxon>Bacteroidota</taxon>
        <taxon>Sphingobacteriia</taxon>
        <taxon>Sphingobacteriales</taxon>
        <taxon>Sphingobacteriaceae</taxon>
        <taxon>Mucilaginibacter</taxon>
    </lineage>
</organism>
<comment type="caution">
    <text evidence="2">The sequence shown here is derived from an EMBL/GenBank/DDBJ whole genome shotgun (WGS) entry which is preliminary data.</text>
</comment>
<name>A0A2T5JA51_9SPHI</name>
<feature type="signal peptide" evidence="1">
    <location>
        <begin position="1"/>
        <end position="23"/>
    </location>
</feature>
<reference evidence="2 3" key="1">
    <citation type="submission" date="2018-04" db="EMBL/GenBank/DDBJ databases">
        <title>Genomic Encyclopedia of Archaeal and Bacterial Type Strains, Phase II (KMG-II): from individual species to whole genera.</title>
        <authorList>
            <person name="Goeker M."/>
        </authorList>
    </citation>
    <scope>NUCLEOTIDE SEQUENCE [LARGE SCALE GENOMIC DNA]</scope>
    <source>
        <strain evidence="2 3">DSM 26809</strain>
    </source>
</reference>
<evidence type="ECO:0000313" key="3">
    <source>
        <dbReference type="Proteomes" id="UP000244168"/>
    </source>
</evidence>
<proteinExistence type="predicted"/>
<dbReference type="RefSeq" id="WP_146166543.1">
    <property type="nucleotide sequence ID" value="NZ_CP160205.1"/>
</dbReference>
<dbReference type="PROSITE" id="PS51257">
    <property type="entry name" value="PROKAR_LIPOPROTEIN"/>
    <property type="match status" value="1"/>
</dbReference>
<dbReference type="OrthoDB" id="1436925at2"/>
<accession>A0A2T5JA51</accession>
<evidence type="ECO:0000256" key="1">
    <source>
        <dbReference type="SAM" id="SignalP"/>
    </source>
</evidence>
<keyword evidence="3" id="KW-1185">Reference proteome</keyword>